<organism evidence="1 2">
    <name type="scientific">Micropruina glycogenica</name>
    <dbReference type="NCBI Taxonomy" id="75385"/>
    <lineage>
        <taxon>Bacteria</taxon>
        <taxon>Bacillati</taxon>
        <taxon>Actinomycetota</taxon>
        <taxon>Actinomycetes</taxon>
        <taxon>Propionibacteriales</taxon>
        <taxon>Nocardioidaceae</taxon>
        <taxon>Micropruina</taxon>
    </lineage>
</organism>
<dbReference type="KEGG" id="mgg:MPLG2_0429"/>
<protein>
    <submittedName>
        <fullName evidence="1">Uncharacterized protein</fullName>
    </submittedName>
</protein>
<dbReference type="RefSeq" id="WP_105184691.1">
    <property type="nucleotide sequence ID" value="NZ_BAAAGO010000043.1"/>
</dbReference>
<evidence type="ECO:0000313" key="1">
    <source>
        <dbReference type="EMBL" id="SPD85465.1"/>
    </source>
</evidence>
<evidence type="ECO:0000313" key="2">
    <source>
        <dbReference type="Proteomes" id="UP000238164"/>
    </source>
</evidence>
<dbReference type="EMBL" id="LT985188">
    <property type="protein sequence ID" value="SPD85465.1"/>
    <property type="molecule type" value="Genomic_DNA"/>
</dbReference>
<dbReference type="InterPro" id="IPR018561">
    <property type="entry name" value="AosR"/>
</dbReference>
<dbReference type="AlphaFoldDB" id="A0A2N9JDC5"/>
<gene>
    <name evidence="1" type="ORF">MPLG2_0429</name>
</gene>
<name>A0A2N9JDC5_9ACTN</name>
<dbReference type="Proteomes" id="UP000238164">
    <property type="component" value="Chromosome 1"/>
</dbReference>
<dbReference type="OrthoDB" id="3268479at2"/>
<proteinExistence type="predicted"/>
<sequence>MSRFKRGGSQVLITLADYEEAVLESLVEQLIDLLEGDEVRSAPDDPFARWEAEMAAPGGLDASDPVIARLFPPAYRDDPKAEQEFRRFTETAQRRTKIEQAKLVLDALLETNGGREPVVVRATDLEAWLKTITAIRLAQAVRLGIETADDVQALEELDEDEPRAVLYGMYEWLGYFLESLIDKAH</sequence>
<reference evidence="1 2" key="1">
    <citation type="submission" date="2018-02" db="EMBL/GenBank/DDBJ databases">
        <authorList>
            <person name="Cohen D.B."/>
            <person name="Kent A.D."/>
        </authorList>
    </citation>
    <scope>NUCLEOTIDE SEQUENCE [LARGE SCALE GENOMIC DNA]</scope>
    <source>
        <strain evidence="1">1</strain>
    </source>
</reference>
<dbReference type="Pfam" id="PF09438">
    <property type="entry name" value="DUF2017"/>
    <property type="match status" value="1"/>
</dbReference>
<accession>A0A2N9JDC5</accession>
<keyword evidence="2" id="KW-1185">Reference proteome</keyword>